<feature type="compositionally biased region" description="Basic and acidic residues" evidence="2">
    <location>
        <begin position="194"/>
        <end position="205"/>
    </location>
</feature>
<proteinExistence type="predicted"/>
<feature type="compositionally biased region" description="Acidic residues" evidence="2">
    <location>
        <begin position="163"/>
        <end position="175"/>
    </location>
</feature>
<feature type="coiled-coil region" evidence="1">
    <location>
        <begin position="274"/>
        <end position="330"/>
    </location>
</feature>
<accession>A0A409VYD4</accession>
<feature type="region of interest" description="Disordered" evidence="2">
    <location>
        <begin position="153"/>
        <end position="220"/>
    </location>
</feature>
<keyword evidence="4" id="KW-1185">Reference proteome</keyword>
<evidence type="ECO:0000313" key="3">
    <source>
        <dbReference type="EMBL" id="PPQ71243.1"/>
    </source>
</evidence>
<evidence type="ECO:0000256" key="2">
    <source>
        <dbReference type="SAM" id="MobiDB-lite"/>
    </source>
</evidence>
<sequence length="726" mass="83227">MDFEGFGKRLWADNPQREERLLTWLDEHPDEVKIMFSPSNGRRGRRRVGVLTKGRCFELAAHAVFADDEDPALREQLVKDPNYLALSTRNRVEGWKSKYQRVNSEIGATASNTPFEEIEIGSKDRENIKEQLVYFPLWTRLHVHWRTLPNFNQFYSTKKPSPDEQEEEEEEEDSPDVSSASAPPSKRRRKATKKAAEADRDESVDRQSSPDADSDVVEVVRRPQVEEDEVVAGKRPEIIQRKLNALKRKHVEDTPSASTSRANTSRDSTGLTATQKHERELAELALKLQALENEALEKKTAAELRRLELEAEERRRIAEHNNQRAKEKHELMMKMMSLAEGKTASESGLLKPRIAAEGNRIWADHPEREARLMDWIEQHPNEARVIFEKPRSSRNAAGFLIHHPEAPDTGLPSRRQCYELACHAIFSVDEDDTLRKKLITDPTSLVASVRCRIHDRHVSINTKETLKRLMKYSSWAKFYRRVNIAIGQDASNTSLEDVQVGSDMYTRINEELATFPLWKRLHAFWRTDPMFNPFYPPRIEQSTTSNTPTASTSARLLKRRRHNEEGVVESLHKLPERATTREQNEDVKVIDVDGVSEGADVKEITSTTAKAVIQRKINSLKRKREDGPQAAVLSGLKTDQVSELTASQKHERELAELAVKLQQLENEALEKKTAAELRRLEIESETEERRRAAEIENQRAKEKHEMMMRMMSLAMMGNPGAEGLNL</sequence>
<organism evidence="3 4">
    <name type="scientific">Gymnopilus dilepis</name>
    <dbReference type="NCBI Taxonomy" id="231916"/>
    <lineage>
        <taxon>Eukaryota</taxon>
        <taxon>Fungi</taxon>
        <taxon>Dikarya</taxon>
        <taxon>Basidiomycota</taxon>
        <taxon>Agaricomycotina</taxon>
        <taxon>Agaricomycetes</taxon>
        <taxon>Agaricomycetidae</taxon>
        <taxon>Agaricales</taxon>
        <taxon>Agaricineae</taxon>
        <taxon>Hymenogastraceae</taxon>
        <taxon>Gymnopilus</taxon>
    </lineage>
</organism>
<feature type="compositionally biased region" description="Polar residues" evidence="2">
    <location>
        <begin position="255"/>
        <end position="273"/>
    </location>
</feature>
<keyword evidence="1" id="KW-0175">Coiled coil</keyword>
<feature type="region of interest" description="Disordered" evidence="2">
    <location>
        <begin position="249"/>
        <end position="273"/>
    </location>
</feature>
<dbReference type="InParanoid" id="A0A409VYD4"/>
<comment type="caution">
    <text evidence="3">The sequence shown here is derived from an EMBL/GenBank/DDBJ whole genome shotgun (WGS) entry which is preliminary data.</text>
</comment>
<evidence type="ECO:0000313" key="4">
    <source>
        <dbReference type="Proteomes" id="UP000284706"/>
    </source>
</evidence>
<feature type="coiled-coil region" evidence="1">
    <location>
        <begin position="647"/>
        <end position="710"/>
    </location>
</feature>
<name>A0A409VYD4_9AGAR</name>
<evidence type="ECO:0000256" key="1">
    <source>
        <dbReference type="SAM" id="Coils"/>
    </source>
</evidence>
<dbReference type="STRING" id="231916.A0A409VYD4"/>
<reference evidence="3 4" key="1">
    <citation type="journal article" date="2018" name="Evol. Lett.">
        <title>Horizontal gene cluster transfer increased hallucinogenic mushroom diversity.</title>
        <authorList>
            <person name="Reynolds H.T."/>
            <person name="Vijayakumar V."/>
            <person name="Gluck-Thaler E."/>
            <person name="Korotkin H.B."/>
            <person name="Matheny P.B."/>
            <person name="Slot J.C."/>
        </authorList>
    </citation>
    <scope>NUCLEOTIDE SEQUENCE [LARGE SCALE GENOMIC DNA]</scope>
    <source>
        <strain evidence="3 4">SRW20</strain>
    </source>
</reference>
<dbReference type="AlphaFoldDB" id="A0A409VYD4"/>
<dbReference type="EMBL" id="NHYE01005510">
    <property type="protein sequence ID" value="PPQ71243.1"/>
    <property type="molecule type" value="Genomic_DNA"/>
</dbReference>
<gene>
    <name evidence="3" type="ORF">CVT26_010985</name>
</gene>
<protein>
    <submittedName>
        <fullName evidence="3">Uncharacterized protein</fullName>
    </submittedName>
</protein>
<dbReference type="Proteomes" id="UP000284706">
    <property type="component" value="Unassembled WGS sequence"/>
</dbReference>
<dbReference type="OrthoDB" id="3182376at2759"/>